<evidence type="ECO:0000313" key="4">
    <source>
        <dbReference type="EMBL" id="WPH01607.1"/>
    </source>
</evidence>
<sequence length="674" mass="75216">MSSLLDLLELQAPNVQTRTGLILLDLAQPNCHSDNVKAEKNKSDRLLSLIPNFRDVGTVIWVQSNLANHNNRNLSSESQQFRHWNFLINEKKDLQVIAPQPSAFESTSLIMILRSKLITEMFIAGSLSSGSVYATAIDAARYGIKVTLVEDCLVHHDRKAHAREIRRLVMDVGAETVMSTDFVASKTGRPPQLPDLKANNRLAKHDISLDERNKALLHSGQAAMEISASAAFEVDSSDEDDGETLPSLDDFRPSKRPPVPDLRDIKSHRQSPTIKKGELSKRSTTPKWGYAPEEVRKDNRNNSTPAYPKGCSKSSNKPRTKADSSRKNFEEPHLDMMMFTNEAELHDSERLETSKKLASIKRLSTTTMMPWDESKPTDKSQQACRRPLFGLDKETESAGSFMTYDLLPPALSEIVFEGLVSEIEWQRMVHQTGHVPRLVCCQGAIDAEGNMPVYRHPSDRTIPVQTWTPWVERVKTAAEKQVGHPLNHVLIQLYRSGTDYINEHSDKTLDIVHGSNIVNVSFGAQRTMRLRTKRSRPHPDQTAQTIAPRTTHRIPLLHNSMLTMSLSTNAKYLHGINADKRPGVELNEAEKAFAGQRISLTFRYIGTFLNANSTLIWGQGAVGKTRDVAQPVVNGDVAAGETLLCAFGTENSASTIKWDEIYGLGSNVLHLKDV</sequence>
<dbReference type="Proteomes" id="UP001303373">
    <property type="component" value="Chromosome 6"/>
</dbReference>
<dbReference type="PANTHER" id="PTHR31212">
    <property type="entry name" value="ALPHA-KETOGLUTARATE-DEPENDENT DIOXYGENASE ALKB HOMOLOG 3"/>
    <property type="match status" value="1"/>
</dbReference>
<dbReference type="Gene3D" id="2.60.120.590">
    <property type="entry name" value="Alpha-ketoglutarate-dependent dioxygenase AlkB-like"/>
    <property type="match status" value="1"/>
</dbReference>
<dbReference type="SUPFAM" id="SSF52499">
    <property type="entry name" value="Isochorismatase-like hydrolases"/>
    <property type="match status" value="1"/>
</dbReference>
<evidence type="ECO:0000256" key="1">
    <source>
        <dbReference type="ARBA" id="ARBA00006336"/>
    </source>
</evidence>
<dbReference type="Pfam" id="PF13532">
    <property type="entry name" value="2OG-FeII_Oxy_2"/>
    <property type="match status" value="1"/>
</dbReference>
<dbReference type="InterPro" id="IPR005123">
    <property type="entry name" value="Oxoglu/Fe-dep_dioxygenase_dom"/>
</dbReference>
<dbReference type="InterPro" id="IPR000868">
    <property type="entry name" value="Isochorismatase-like_dom"/>
</dbReference>
<dbReference type="Pfam" id="PF00857">
    <property type="entry name" value="Isochorismatase"/>
    <property type="match status" value="1"/>
</dbReference>
<accession>A0AAQ3MB05</accession>
<feature type="compositionally biased region" description="Basic and acidic residues" evidence="2">
    <location>
        <begin position="320"/>
        <end position="334"/>
    </location>
</feature>
<protein>
    <recommendedName>
        <fullName evidence="3">Fe2OG dioxygenase domain-containing protein</fullName>
    </recommendedName>
</protein>
<name>A0AAQ3MB05_9PEZI</name>
<organism evidence="4 5">
    <name type="scientific">Acrodontium crateriforme</name>
    <dbReference type="NCBI Taxonomy" id="150365"/>
    <lineage>
        <taxon>Eukaryota</taxon>
        <taxon>Fungi</taxon>
        <taxon>Dikarya</taxon>
        <taxon>Ascomycota</taxon>
        <taxon>Pezizomycotina</taxon>
        <taxon>Dothideomycetes</taxon>
        <taxon>Dothideomycetidae</taxon>
        <taxon>Mycosphaerellales</taxon>
        <taxon>Teratosphaeriaceae</taxon>
        <taxon>Acrodontium</taxon>
    </lineage>
</organism>
<evidence type="ECO:0000313" key="5">
    <source>
        <dbReference type="Proteomes" id="UP001303373"/>
    </source>
</evidence>
<dbReference type="PANTHER" id="PTHR31212:SF5">
    <property type="entry name" value="ISOCHORISMATASE FAMILY PROTEIN FAMILY (AFU_ORTHOLOGUE AFUA_3G14500)"/>
    <property type="match status" value="1"/>
</dbReference>
<dbReference type="GO" id="GO:0051213">
    <property type="term" value="F:dioxygenase activity"/>
    <property type="evidence" value="ECO:0007669"/>
    <property type="project" value="InterPro"/>
</dbReference>
<keyword evidence="5" id="KW-1185">Reference proteome</keyword>
<proteinExistence type="inferred from homology"/>
<dbReference type="GO" id="GO:0006307">
    <property type="term" value="P:DNA alkylation repair"/>
    <property type="evidence" value="ECO:0007669"/>
    <property type="project" value="InterPro"/>
</dbReference>
<dbReference type="Gene3D" id="3.40.50.850">
    <property type="entry name" value="Isochorismatase-like"/>
    <property type="match status" value="1"/>
</dbReference>
<reference evidence="4 5" key="1">
    <citation type="submission" date="2023-11" db="EMBL/GenBank/DDBJ databases">
        <title>An acidophilic fungus is an integral part of prey digestion in a carnivorous sundew plant.</title>
        <authorList>
            <person name="Tsai I.J."/>
        </authorList>
    </citation>
    <scope>NUCLEOTIDE SEQUENCE [LARGE SCALE GENOMIC DNA]</scope>
    <source>
        <strain evidence="4">169a</strain>
    </source>
</reference>
<dbReference type="InterPro" id="IPR037151">
    <property type="entry name" value="AlkB-like_sf"/>
</dbReference>
<evidence type="ECO:0000259" key="3">
    <source>
        <dbReference type="PROSITE" id="PS51471"/>
    </source>
</evidence>
<comment type="similarity">
    <text evidence="1">Belongs to the isochorismatase family.</text>
</comment>
<dbReference type="InterPro" id="IPR027450">
    <property type="entry name" value="AlkB-like"/>
</dbReference>
<dbReference type="EMBL" id="CP138585">
    <property type="protein sequence ID" value="WPH01607.1"/>
    <property type="molecule type" value="Genomic_DNA"/>
</dbReference>
<gene>
    <name evidence="4" type="ORF">R9X50_00445500</name>
</gene>
<feature type="region of interest" description="Disordered" evidence="2">
    <location>
        <begin position="232"/>
        <end position="334"/>
    </location>
</feature>
<dbReference type="SUPFAM" id="SSF51197">
    <property type="entry name" value="Clavaminate synthase-like"/>
    <property type="match status" value="1"/>
</dbReference>
<dbReference type="InterPro" id="IPR032854">
    <property type="entry name" value="ALKBH3"/>
</dbReference>
<evidence type="ECO:0000256" key="2">
    <source>
        <dbReference type="SAM" id="MobiDB-lite"/>
    </source>
</evidence>
<dbReference type="InterPro" id="IPR036380">
    <property type="entry name" value="Isochorismatase-like_sf"/>
</dbReference>
<dbReference type="PROSITE" id="PS51471">
    <property type="entry name" value="FE2OG_OXY"/>
    <property type="match status" value="1"/>
</dbReference>
<dbReference type="AlphaFoldDB" id="A0AAQ3MB05"/>
<feature type="domain" description="Fe2OG dioxygenase" evidence="3">
    <location>
        <begin position="485"/>
        <end position="606"/>
    </location>
</feature>